<dbReference type="EMBL" id="UOGK01000463">
    <property type="protein sequence ID" value="VAX40892.1"/>
    <property type="molecule type" value="Genomic_DNA"/>
</dbReference>
<dbReference type="GO" id="GO:0008408">
    <property type="term" value="F:3'-5' exonuclease activity"/>
    <property type="evidence" value="ECO:0007669"/>
    <property type="project" value="InterPro"/>
</dbReference>
<evidence type="ECO:0000256" key="1">
    <source>
        <dbReference type="ARBA" id="ARBA00004496"/>
    </source>
</evidence>
<sequence length="132" mass="13951">MKVVCDRAALLEAINLVSGVVAGRTPRPQLTCVKLTAAKQGKGGTLTLAATDAEISLRLQVDQVDVEQPGEALIPADKLRQIVSAEDNEPTLTLEADGDTVDIRGEDAHFKVYGHPPEDFPATGDFKTAVTG</sequence>
<evidence type="ECO:0000256" key="6">
    <source>
        <dbReference type="ARBA" id="ARBA00022705"/>
    </source>
</evidence>
<keyword evidence="8" id="KW-0238">DNA-binding</keyword>
<feature type="non-terminal residue" evidence="10">
    <location>
        <position position="132"/>
    </location>
</feature>
<dbReference type="GO" id="GO:0006271">
    <property type="term" value="P:DNA strand elongation involved in DNA replication"/>
    <property type="evidence" value="ECO:0007669"/>
    <property type="project" value="TreeGrafter"/>
</dbReference>
<accession>A0A3B1DJL4</accession>
<name>A0A3B1DJL4_9ZZZZ</name>
<dbReference type="AlphaFoldDB" id="A0A3B1DJL4"/>
<evidence type="ECO:0000256" key="4">
    <source>
        <dbReference type="ARBA" id="ARBA00022679"/>
    </source>
</evidence>
<dbReference type="Pfam" id="PF00712">
    <property type="entry name" value="DNA_pol3_beta"/>
    <property type="match status" value="1"/>
</dbReference>
<evidence type="ECO:0000313" key="10">
    <source>
        <dbReference type="EMBL" id="VAX40892.1"/>
    </source>
</evidence>
<dbReference type="GO" id="GO:0003887">
    <property type="term" value="F:DNA-directed DNA polymerase activity"/>
    <property type="evidence" value="ECO:0007669"/>
    <property type="project" value="UniProtKB-KW"/>
</dbReference>
<dbReference type="SUPFAM" id="SSF55979">
    <property type="entry name" value="DNA clamp"/>
    <property type="match status" value="1"/>
</dbReference>
<keyword evidence="4" id="KW-0808">Transferase</keyword>
<evidence type="ECO:0000259" key="9">
    <source>
        <dbReference type="Pfam" id="PF00712"/>
    </source>
</evidence>
<dbReference type="InterPro" id="IPR001001">
    <property type="entry name" value="DNA_polIII_beta"/>
</dbReference>
<dbReference type="InterPro" id="IPR022634">
    <property type="entry name" value="DNA_polIII_beta_N"/>
</dbReference>
<evidence type="ECO:0000256" key="5">
    <source>
        <dbReference type="ARBA" id="ARBA00022695"/>
    </source>
</evidence>
<comment type="subcellular location">
    <subcellularLocation>
        <location evidence="1">Cytoplasm</location>
    </subcellularLocation>
</comment>
<keyword evidence="3" id="KW-0963">Cytoplasm</keyword>
<gene>
    <name evidence="10" type="ORF">MNBD_PLANCTO03-1191</name>
</gene>
<feature type="domain" description="DNA polymerase III beta sliding clamp N-terminal" evidence="9">
    <location>
        <begin position="1"/>
        <end position="122"/>
    </location>
</feature>
<dbReference type="PANTHER" id="PTHR30478">
    <property type="entry name" value="DNA POLYMERASE III SUBUNIT BETA"/>
    <property type="match status" value="1"/>
</dbReference>
<keyword evidence="6" id="KW-0235">DNA replication</keyword>
<proteinExistence type="inferred from homology"/>
<dbReference type="PANTHER" id="PTHR30478:SF0">
    <property type="entry name" value="BETA SLIDING CLAMP"/>
    <property type="match status" value="1"/>
</dbReference>
<protein>
    <recommendedName>
        <fullName evidence="9">DNA polymerase III beta sliding clamp N-terminal domain-containing protein</fullName>
    </recommendedName>
</protein>
<dbReference type="GO" id="GO:0003677">
    <property type="term" value="F:DNA binding"/>
    <property type="evidence" value="ECO:0007669"/>
    <property type="project" value="UniProtKB-KW"/>
</dbReference>
<comment type="similarity">
    <text evidence="2">Belongs to the beta sliding clamp family.</text>
</comment>
<keyword evidence="7" id="KW-0239">DNA-directed DNA polymerase</keyword>
<evidence type="ECO:0000256" key="7">
    <source>
        <dbReference type="ARBA" id="ARBA00022932"/>
    </source>
</evidence>
<evidence type="ECO:0000256" key="2">
    <source>
        <dbReference type="ARBA" id="ARBA00010752"/>
    </source>
</evidence>
<organism evidence="10">
    <name type="scientific">hydrothermal vent metagenome</name>
    <dbReference type="NCBI Taxonomy" id="652676"/>
    <lineage>
        <taxon>unclassified sequences</taxon>
        <taxon>metagenomes</taxon>
        <taxon>ecological metagenomes</taxon>
    </lineage>
</organism>
<dbReference type="GO" id="GO:0009360">
    <property type="term" value="C:DNA polymerase III complex"/>
    <property type="evidence" value="ECO:0007669"/>
    <property type="project" value="InterPro"/>
</dbReference>
<dbReference type="GO" id="GO:0005737">
    <property type="term" value="C:cytoplasm"/>
    <property type="evidence" value="ECO:0007669"/>
    <property type="project" value="UniProtKB-SubCell"/>
</dbReference>
<evidence type="ECO:0000256" key="8">
    <source>
        <dbReference type="ARBA" id="ARBA00023125"/>
    </source>
</evidence>
<evidence type="ECO:0000256" key="3">
    <source>
        <dbReference type="ARBA" id="ARBA00022490"/>
    </source>
</evidence>
<dbReference type="Gene3D" id="3.10.150.10">
    <property type="entry name" value="DNA Polymerase III, subunit A, domain 2"/>
    <property type="match status" value="1"/>
</dbReference>
<reference evidence="10" key="1">
    <citation type="submission" date="2018-06" db="EMBL/GenBank/DDBJ databases">
        <authorList>
            <person name="Zhirakovskaya E."/>
        </authorList>
    </citation>
    <scope>NUCLEOTIDE SEQUENCE</scope>
</reference>
<dbReference type="InterPro" id="IPR046938">
    <property type="entry name" value="DNA_clamp_sf"/>
</dbReference>
<keyword evidence="5" id="KW-0548">Nucleotidyltransferase</keyword>